<gene>
    <name evidence="3" type="ORF">C8J25_11828</name>
</gene>
<accession>A0A2T5TWE3</accession>
<evidence type="ECO:0000256" key="1">
    <source>
        <dbReference type="ARBA" id="ARBA00038473"/>
    </source>
</evidence>
<dbReference type="SUPFAM" id="SSF56601">
    <property type="entry name" value="beta-lactamase/transpeptidase-like"/>
    <property type="match status" value="1"/>
</dbReference>
<dbReference type="Pfam" id="PF00144">
    <property type="entry name" value="Beta-lactamase"/>
    <property type="match status" value="1"/>
</dbReference>
<dbReference type="Gene3D" id="3.40.710.10">
    <property type="entry name" value="DD-peptidase/beta-lactamase superfamily"/>
    <property type="match status" value="1"/>
</dbReference>
<evidence type="ECO:0000313" key="3">
    <source>
        <dbReference type="EMBL" id="PTW43586.1"/>
    </source>
</evidence>
<feature type="domain" description="Beta-lactamase-related" evidence="2">
    <location>
        <begin position="3"/>
        <end position="298"/>
    </location>
</feature>
<dbReference type="PANTHER" id="PTHR22935:SF95">
    <property type="entry name" value="BETA-LACTAMASE-LIKE 1-RELATED"/>
    <property type="match status" value="1"/>
</dbReference>
<dbReference type="Proteomes" id="UP000244013">
    <property type="component" value="Unassembled WGS sequence"/>
</dbReference>
<evidence type="ECO:0000259" key="2">
    <source>
        <dbReference type="Pfam" id="PF00144"/>
    </source>
</evidence>
<comment type="caution">
    <text evidence="3">The sequence shown here is derived from an EMBL/GenBank/DDBJ whole genome shotgun (WGS) entry which is preliminary data.</text>
</comment>
<dbReference type="PANTHER" id="PTHR22935">
    <property type="entry name" value="PENICILLIN-BINDING PROTEIN"/>
    <property type="match status" value="1"/>
</dbReference>
<dbReference type="InterPro" id="IPR012338">
    <property type="entry name" value="Beta-lactam/transpept-like"/>
</dbReference>
<proteinExistence type="inferred from homology"/>
<dbReference type="InterPro" id="IPR051478">
    <property type="entry name" value="Beta-lactamase-like_AB/R"/>
</dbReference>
<comment type="similarity">
    <text evidence="1">Belongs to the beta-lactamase family.</text>
</comment>
<dbReference type="InterPro" id="IPR001466">
    <property type="entry name" value="Beta-lactam-related"/>
</dbReference>
<sequence length="415" mass="44711">MGVIDAQGRRIIVRGPAKSDTLFEIGSITKTFTGLLLADMAARGEVGLNDPAARYLPEGWRLPVRGRPITLLDLTTHRSGLPRVPSDLPLSDESNPYADYTSALMRDFLKSWVPEREPGARYEYSNLGVALLGQILARRAGTDYETLVRTRITGPLHMADTTIRSGDGDAGDDRGMRRQATPHDEFLQPVPRWSGGVMSAAGGLRSDADDMLTYLGAHLGLVLTPLKPVMDGMRVVRAEGDGPGVGMGIGWMVATTPVGAIVTHGGATGGYLSNAAFDPLRRRGVVVLANAMTQPGVDDIAIHLLTGSPVAAVPPPPPPPAIRPIIAIPPAQLDRFVGRYRLEPDQVITVFRSKDRLMIQLIGQQALPIHATAPLQFFSRIVPFDLIFHEASGKIDAVTLRQNGEDKLAPRMLAL</sequence>
<organism evidence="3 4">
    <name type="scientific">Sphingomonas faeni</name>
    <dbReference type="NCBI Taxonomy" id="185950"/>
    <lineage>
        <taxon>Bacteria</taxon>
        <taxon>Pseudomonadati</taxon>
        <taxon>Pseudomonadota</taxon>
        <taxon>Alphaproteobacteria</taxon>
        <taxon>Sphingomonadales</taxon>
        <taxon>Sphingomonadaceae</taxon>
        <taxon>Sphingomonas</taxon>
    </lineage>
</organism>
<dbReference type="EMBL" id="QAYE01000018">
    <property type="protein sequence ID" value="PTW43586.1"/>
    <property type="molecule type" value="Genomic_DNA"/>
</dbReference>
<name>A0A2T5TWE3_9SPHN</name>
<evidence type="ECO:0000313" key="4">
    <source>
        <dbReference type="Proteomes" id="UP000244013"/>
    </source>
</evidence>
<dbReference type="AlphaFoldDB" id="A0A2T5TWE3"/>
<protein>
    <submittedName>
        <fullName evidence="3">CubicO group peptidase (Beta-lactamase class C family)</fullName>
    </submittedName>
</protein>
<reference evidence="3 4" key="1">
    <citation type="submission" date="2018-04" db="EMBL/GenBank/DDBJ databases">
        <title>Genomic Encyclopedia of Type Strains, Phase III (KMG-III): the genomes of soil and plant-associated and newly described type strains.</title>
        <authorList>
            <person name="Whitman W."/>
        </authorList>
    </citation>
    <scope>NUCLEOTIDE SEQUENCE [LARGE SCALE GENOMIC DNA]</scope>
    <source>
        <strain evidence="3 4">MA-olki</strain>
    </source>
</reference>